<feature type="region of interest" description="Disordered" evidence="1">
    <location>
        <begin position="1444"/>
        <end position="1528"/>
    </location>
</feature>
<feature type="region of interest" description="Disordered" evidence="1">
    <location>
        <begin position="738"/>
        <end position="887"/>
    </location>
</feature>
<keyword evidence="3" id="KW-1185">Reference proteome</keyword>
<organism evidence="2 3">
    <name type="scientific">Somion occarium</name>
    <dbReference type="NCBI Taxonomy" id="3059160"/>
    <lineage>
        <taxon>Eukaryota</taxon>
        <taxon>Fungi</taxon>
        <taxon>Dikarya</taxon>
        <taxon>Basidiomycota</taxon>
        <taxon>Agaricomycotina</taxon>
        <taxon>Agaricomycetes</taxon>
        <taxon>Polyporales</taxon>
        <taxon>Cerrenaceae</taxon>
        <taxon>Somion</taxon>
    </lineage>
</organism>
<feature type="compositionally biased region" description="Pro residues" evidence="1">
    <location>
        <begin position="192"/>
        <end position="202"/>
    </location>
</feature>
<evidence type="ECO:0000313" key="2">
    <source>
        <dbReference type="EMBL" id="CAL1704391.1"/>
    </source>
</evidence>
<feature type="compositionally biased region" description="Polar residues" evidence="1">
    <location>
        <begin position="996"/>
        <end position="1010"/>
    </location>
</feature>
<feature type="compositionally biased region" description="Polar residues" evidence="1">
    <location>
        <begin position="341"/>
        <end position="372"/>
    </location>
</feature>
<feature type="compositionally biased region" description="Polar residues" evidence="1">
    <location>
        <begin position="830"/>
        <end position="887"/>
    </location>
</feature>
<feature type="compositionally biased region" description="Basic and acidic residues" evidence="1">
    <location>
        <begin position="288"/>
        <end position="301"/>
    </location>
</feature>
<feature type="compositionally biased region" description="Polar residues" evidence="1">
    <location>
        <begin position="1039"/>
        <end position="1116"/>
    </location>
</feature>
<feature type="region of interest" description="Disordered" evidence="1">
    <location>
        <begin position="507"/>
        <end position="572"/>
    </location>
</feature>
<gene>
    <name evidence="2" type="ORF">GFSPODELE1_LOCUS4989</name>
</gene>
<feature type="compositionally biased region" description="Basic and acidic residues" evidence="1">
    <location>
        <begin position="532"/>
        <end position="541"/>
    </location>
</feature>
<evidence type="ECO:0000313" key="3">
    <source>
        <dbReference type="Proteomes" id="UP001497453"/>
    </source>
</evidence>
<proteinExistence type="predicted"/>
<feature type="compositionally biased region" description="Basic and acidic residues" evidence="1">
    <location>
        <begin position="437"/>
        <end position="446"/>
    </location>
</feature>
<feature type="region of interest" description="Disordered" evidence="1">
    <location>
        <begin position="1"/>
        <end position="485"/>
    </location>
</feature>
<feature type="compositionally biased region" description="Low complexity" evidence="1">
    <location>
        <begin position="1382"/>
        <end position="1404"/>
    </location>
</feature>
<feature type="compositionally biased region" description="Polar residues" evidence="1">
    <location>
        <begin position="670"/>
        <end position="682"/>
    </location>
</feature>
<feature type="compositionally biased region" description="Basic and acidic residues" evidence="1">
    <location>
        <begin position="204"/>
        <end position="280"/>
    </location>
</feature>
<feature type="compositionally biased region" description="Polar residues" evidence="1">
    <location>
        <begin position="778"/>
        <end position="808"/>
    </location>
</feature>
<feature type="region of interest" description="Disordered" evidence="1">
    <location>
        <begin position="640"/>
        <end position="700"/>
    </location>
</feature>
<feature type="compositionally biased region" description="Polar residues" evidence="1">
    <location>
        <begin position="83"/>
        <end position="93"/>
    </location>
</feature>
<feature type="region of interest" description="Disordered" evidence="1">
    <location>
        <begin position="1377"/>
        <end position="1413"/>
    </location>
</feature>
<dbReference type="EMBL" id="OZ037946">
    <property type="protein sequence ID" value="CAL1704391.1"/>
    <property type="molecule type" value="Genomic_DNA"/>
</dbReference>
<dbReference type="Proteomes" id="UP001497453">
    <property type="component" value="Chromosome 3"/>
</dbReference>
<protein>
    <submittedName>
        <fullName evidence="2">Uncharacterized protein</fullName>
    </submittedName>
</protein>
<name>A0ABP1D966_9APHY</name>
<reference evidence="3" key="1">
    <citation type="submission" date="2024-04" db="EMBL/GenBank/DDBJ databases">
        <authorList>
            <person name="Shaw F."/>
            <person name="Minotto A."/>
        </authorList>
    </citation>
    <scope>NUCLEOTIDE SEQUENCE [LARGE SCALE GENOMIC DNA]</scope>
</reference>
<feature type="compositionally biased region" description="Low complexity" evidence="1">
    <location>
        <begin position="1191"/>
        <end position="1213"/>
    </location>
</feature>
<feature type="compositionally biased region" description="Basic and acidic residues" evidence="1">
    <location>
        <begin position="1484"/>
        <end position="1495"/>
    </location>
</feature>
<feature type="compositionally biased region" description="Polar residues" evidence="1">
    <location>
        <begin position="389"/>
        <end position="401"/>
    </location>
</feature>
<accession>A0ABP1D966</accession>
<sequence length="1528" mass="166162">MTSRRHREQTSSTKKDDYQPWTPHDPDTDRPRQSMTSSQRHNMDQSIANTGHERHHRSSRRADASGDLPTSSAPYAHHKSSSRDQTNFATSAPSYYAMGDYNAGPNPVQPEAVSQSTNGLHAREAESYDVRASAKAQKRSTKRSPPSSDEKALIADQAKAARSSQNPRIGHGAAAAPAPQPPASTQTFWIPPVQPTRDPGPPSRHRDKDRDEDRDRRRDKERRREREKEKEREKHRAQEEERAREQERERDRERRREERRREKERAEQQQKYDEERERRRQERRARKAKEGEARRQQESRVEQVTPYPHQSTSAAPADKHRAHRTEDKALQYRQPYPELVPSSSSNIALPNTQYYAGPTVGSSSRPQATGNQPERDKRSHRSHRDRHPAQQNNHESGVSSSEQEHSGRERGARASDRRYTSRDYYGDGNPSGPSGSENERMAGRERRTQRRPAANDVYAESSKQVRGAEAAPYPADHGSAPTAGQSALHVGHAAFAHRVPHIVSIRAGQGPADPQTPILPPKSTPTPAPTSRARDTDRSHMQDTMWSPDAPPVHTGNPPDARRNDPLVSHMPAGLVRSDSIPQSAYLHPNAALAMAHQANSAPSSHPHYVHGAVAPPTQRIESQGPPLSNMRAPQAIPTIQLQTPTRPPSTVPASQHAQMRPSGAISAIPNDSQGFSATGSHSKQHGKPSPTQQSQFLDSKAEASHLYPDASTQLQSSAHIAKLSVYRSPDPPVSADLYLPKYNSHTGQQHQPAPLLSKLPLNEDSDTRQMGVHSSAGYGNSFGSSHAPSNFPQPTAVPSNSTPSQRPQPAPGEDTPRAAPLPIPEPRRTYSSTPAPVSEQQSSQSYNPRSPKQSVAAPTQTLSASPWQNSRPQVSPTQGKSNTLPSNQSLYEAASAAVDNSYGQSNPQASSRVAQLQTVPVTGSTSSHSPRNAQLNSLRSPAAGTPKQSSPGRLHPRNGSNDTITLANTTKASPSGASHRQLNQPQSNVVNIQQQPHALSRPDTTNQPNARPPTAASGYPDYARYRSQTPASSYPLANPSSQQQQTNVLSSNVNQSQANNTSSVSHQPHSHSRNPVQANNTSYAPTQDYSTRNFVEPTSTAGYHPYASTQDYQQRSQPTPMPTAAPSAPTQSSASAIAAAYRSGTYHQEYNARPSEPSSAPATQSSHRVPPRSAPSPAPPTITMTARHYPNMPSSSASRSAYPPAVAAPTPVRGQTYPTPVAGAGRPTATPVPVQSHSRTVSDPQYGTQSSSRVPVAGHMSTPAPSKAQLAALQIPSPAPEAELLRTPSSLAPSMVRGNSYGSINAAPSIAPSKEKEPRKRGFLGLFRSRSSPPKPTEVRPPVVPKQTTGRPRASSQSTMNGIAASVRNIVAPHPNRDHTQAVSQNQSQPAQVPQSAPPTQTVHQPPPIVAPTPVLATAEQGRSNGKMFTPFRLLSKRHRTVSAASVEAQDGTATNTVIDSTRSSTAGRPSPPLRDPVIATVDWRDREEAEQSIRKSSRRRRPGVTFDVDPDLVEENRPRPRQRSGR</sequence>
<feature type="region of interest" description="Disordered" evidence="1">
    <location>
        <begin position="996"/>
        <end position="1136"/>
    </location>
</feature>
<feature type="compositionally biased region" description="Pro residues" evidence="1">
    <location>
        <begin position="517"/>
        <end position="528"/>
    </location>
</feature>
<feature type="compositionally biased region" description="Polar residues" evidence="1">
    <location>
        <begin position="1347"/>
        <end position="1362"/>
    </location>
</feature>
<feature type="compositionally biased region" description="Polar residues" evidence="1">
    <location>
        <begin position="1453"/>
        <end position="1469"/>
    </location>
</feature>
<feature type="compositionally biased region" description="Polar residues" evidence="1">
    <location>
        <begin position="1234"/>
        <end position="1254"/>
    </location>
</feature>
<feature type="compositionally biased region" description="Basic and acidic residues" evidence="1">
    <location>
        <begin position="402"/>
        <end position="425"/>
    </location>
</feature>
<feature type="compositionally biased region" description="Basic and acidic residues" evidence="1">
    <location>
        <begin position="13"/>
        <end position="32"/>
    </location>
</feature>
<feature type="region of interest" description="Disordered" evidence="1">
    <location>
        <begin position="1326"/>
        <end position="1362"/>
    </location>
</feature>
<feature type="compositionally biased region" description="Polar residues" evidence="1">
    <location>
        <begin position="33"/>
        <end position="49"/>
    </location>
</feature>
<feature type="compositionally biased region" description="Polar residues" evidence="1">
    <location>
        <begin position="959"/>
        <end position="984"/>
    </location>
</feature>
<feature type="region of interest" description="Disordered" evidence="1">
    <location>
        <begin position="1150"/>
        <end position="1264"/>
    </location>
</feature>
<feature type="compositionally biased region" description="Low complexity" evidence="1">
    <location>
        <begin position="1117"/>
        <end position="1136"/>
    </location>
</feature>
<evidence type="ECO:0000256" key="1">
    <source>
        <dbReference type="SAM" id="MobiDB-lite"/>
    </source>
</evidence>
<feature type="compositionally biased region" description="Polar residues" evidence="1">
    <location>
        <begin position="902"/>
        <end position="940"/>
    </location>
</feature>
<feature type="region of interest" description="Disordered" evidence="1">
    <location>
        <begin position="900"/>
        <end position="984"/>
    </location>
</feature>